<evidence type="ECO:0000259" key="3">
    <source>
        <dbReference type="Pfam" id="PF02769"/>
    </source>
</evidence>
<keyword evidence="5" id="KW-1185">Reference proteome</keyword>
<dbReference type="PIRSF" id="PIRSF005644">
    <property type="entry name" value="Hdrgns_mtr_HypE"/>
    <property type="match status" value="1"/>
</dbReference>
<dbReference type="InterPro" id="IPR036921">
    <property type="entry name" value="PurM-like_N_sf"/>
</dbReference>
<evidence type="ECO:0000256" key="1">
    <source>
        <dbReference type="ARBA" id="ARBA00006243"/>
    </source>
</evidence>
<dbReference type="KEGG" id="whj:H9Q79_00465"/>
<dbReference type="Gene3D" id="3.30.1330.10">
    <property type="entry name" value="PurM-like, N-terminal domain"/>
    <property type="match status" value="1"/>
</dbReference>
<dbReference type="Pfam" id="PF00586">
    <property type="entry name" value="AIRS"/>
    <property type="match status" value="1"/>
</dbReference>
<dbReference type="GO" id="GO:0051604">
    <property type="term" value="P:protein maturation"/>
    <property type="evidence" value="ECO:0007669"/>
    <property type="project" value="TreeGrafter"/>
</dbReference>
<dbReference type="EMBL" id="CP060635">
    <property type="protein sequence ID" value="QNM08827.1"/>
    <property type="molecule type" value="Genomic_DNA"/>
</dbReference>
<dbReference type="InterPro" id="IPR010918">
    <property type="entry name" value="PurM-like_C_dom"/>
</dbReference>
<dbReference type="Pfam" id="PF02769">
    <property type="entry name" value="AIRS_C"/>
    <property type="match status" value="1"/>
</dbReference>
<organism evidence="4 5">
    <name type="scientific">Wansuia hejianensis</name>
    <dbReference type="NCBI Taxonomy" id="2763667"/>
    <lineage>
        <taxon>Bacteria</taxon>
        <taxon>Bacillati</taxon>
        <taxon>Bacillota</taxon>
        <taxon>Clostridia</taxon>
        <taxon>Lachnospirales</taxon>
        <taxon>Lachnospiraceae</taxon>
        <taxon>Wansuia</taxon>
    </lineage>
</organism>
<feature type="domain" description="PurM-like N-terminal" evidence="2">
    <location>
        <begin position="34"/>
        <end position="140"/>
    </location>
</feature>
<reference evidence="4 5" key="1">
    <citation type="submission" date="2020-08" db="EMBL/GenBank/DDBJ databases">
        <authorList>
            <person name="Liu C."/>
            <person name="Sun Q."/>
        </authorList>
    </citation>
    <scope>NUCLEOTIDE SEQUENCE [LARGE SCALE GENOMIC DNA]</scope>
    <source>
        <strain evidence="4 5">NSJ-29</strain>
    </source>
</reference>
<dbReference type="CDD" id="cd06061">
    <property type="entry name" value="PurM-like1"/>
    <property type="match status" value="1"/>
</dbReference>
<dbReference type="PANTHER" id="PTHR30303">
    <property type="entry name" value="HYDROGENASE ISOENZYMES FORMATION PROTEIN HYPE"/>
    <property type="match status" value="1"/>
</dbReference>
<dbReference type="SUPFAM" id="SSF56042">
    <property type="entry name" value="PurM C-terminal domain-like"/>
    <property type="match status" value="1"/>
</dbReference>
<sequence>MKIGKLPEPVLIRSVLKQVKHRREEILMGPSVGVDCAALEVGADEVLVMSSDPITGTVQDIGSHCIHITANDLAASGAEPLGVMLTVMLPDTVEEPEIRRMVQDAEAVCSRLNMEIFGGHTEITNVVNQPVISVTGVGKIKKSELLSPARIRPGQDVIVTKWIGLEATAILAKERTEQLLRRFSPDFVRTAKEFDQYLSVVPDARAVREAGVTAMHDITEGGVFGALWEMAEAGGVGLEVDLKAIPIRQETVEICEYFGVNPYLIMSSGSMMIVADDGRYVVDCLEKAGIHGTVVGRTTGGNDRLLRNGQEVRYLDRPQADELYRALEV</sequence>
<dbReference type="SUPFAM" id="SSF55326">
    <property type="entry name" value="PurM N-terminal domain-like"/>
    <property type="match status" value="1"/>
</dbReference>
<dbReference type="InterPro" id="IPR011854">
    <property type="entry name" value="HypE"/>
</dbReference>
<dbReference type="InterPro" id="IPR016188">
    <property type="entry name" value="PurM-like_N"/>
</dbReference>
<dbReference type="RefSeq" id="WP_249328961.1">
    <property type="nucleotide sequence ID" value="NZ_CP060635.1"/>
</dbReference>
<protein>
    <submittedName>
        <fullName evidence="4">Hydrogenase maturation factor</fullName>
    </submittedName>
</protein>
<evidence type="ECO:0000313" key="4">
    <source>
        <dbReference type="EMBL" id="QNM08827.1"/>
    </source>
</evidence>
<feature type="domain" description="PurM-like C-terminal" evidence="3">
    <location>
        <begin position="152"/>
        <end position="302"/>
    </location>
</feature>
<evidence type="ECO:0000313" key="5">
    <source>
        <dbReference type="Proteomes" id="UP000515860"/>
    </source>
</evidence>
<dbReference type="PANTHER" id="PTHR30303:SF4">
    <property type="entry name" value="HYDROGENASE EXPRESSION_FORMATION PROTEIN HYPE"/>
    <property type="match status" value="1"/>
</dbReference>
<name>A0A7G9GDE5_9FIRM</name>
<dbReference type="Gene3D" id="3.90.650.10">
    <property type="entry name" value="PurM-like C-terminal domain"/>
    <property type="match status" value="1"/>
</dbReference>
<dbReference type="Proteomes" id="UP000515860">
    <property type="component" value="Chromosome"/>
</dbReference>
<comment type="similarity">
    <text evidence="1">Belongs to the HypE family.</text>
</comment>
<gene>
    <name evidence="4" type="ORF">H9Q79_00465</name>
</gene>
<accession>A0A7G9GDE5</accession>
<dbReference type="InterPro" id="IPR036676">
    <property type="entry name" value="PurM-like_C_sf"/>
</dbReference>
<evidence type="ECO:0000259" key="2">
    <source>
        <dbReference type="Pfam" id="PF00586"/>
    </source>
</evidence>
<proteinExistence type="inferred from homology"/>
<dbReference type="AlphaFoldDB" id="A0A7G9GDE5"/>